<name>A0A7W3TCL1_9ACTN</name>
<evidence type="ECO:0000313" key="3">
    <source>
        <dbReference type="Proteomes" id="UP000538929"/>
    </source>
</evidence>
<dbReference type="InterPro" id="IPR003777">
    <property type="entry name" value="XdhC_CoxI"/>
</dbReference>
<sequence length="79" mass="8049">MLDIATELARWCAEGRSFAVATVAAVDGSAPRGPGAALAVDADGAVLGGVSGGCVEGEAYRLCREVLETGRPARERFTP</sequence>
<dbReference type="EMBL" id="VKHT01000224">
    <property type="protein sequence ID" value="MBB0244368.1"/>
    <property type="molecule type" value="Genomic_DNA"/>
</dbReference>
<dbReference type="AlphaFoldDB" id="A0A7W3TCL1"/>
<dbReference type="Proteomes" id="UP000538929">
    <property type="component" value="Unassembled WGS sequence"/>
</dbReference>
<dbReference type="PANTHER" id="PTHR30388">
    <property type="entry name" value="ALDEHYDE OXIDOREDUCTASE MOLYBDENUM COFACTOR ASSEMBLY PROTEIN"/>
    <property type="match status" value="1"/>
</dbReference>
<dbReference type="Pfam" id="PF02625">
    <property type="entry name" value="XdhC_CoxI"/>
    <property type="match status" value="1"/>
</dbReference>
<dbReference type="InterPro" id="IPR052698">
    <property type="entry name" value="MoCofactor_Util/Proc"/>
</dbReference>
<protein>
    <submittedName>
        <fullName evidence="2">XdhC/CoxI family protein</fullName>
    </submittedName>
</protein>
<accession>A0A7W3TCL1</accession>
<feature type="non-terminal residue" evidence="2">
    <location>
        <position position="79"/>
    </location>
</feature>
<organism evidence="2 3">
    <name type="scientific">Streptomyces alkaliphilus</name>
    <dbReference type="NCBI Taxonomy" id="1472722"/>
    <lineage>
        <taxon>Bacteria</taxon>
        <taxon>Bacillati</taxon>
        <taxon>Actinomycetota</taxon>
        <taxon>Actinomycetes</taxon>
        <taxon>Kitasatosporales</taxon>
        <taxon>Streptomycetaceae</taxon>
        <taxon>Streptomyces</taxon>
    </lineage>
</organism>
<proteinExistence type="predicted"/>
<keyword evidence="3" id="KW-1185">Reference proteome</keyword>
<dbReference type="RefSeq" id="WP_182605999.1">
    <property type="nucleotide sequence ID" value="NZ_VKHT01000224.1"/>
</dbReference>
<gene>
    <name evidence="2" type="ORF">FNQ90_09685</name>
</gene>
<comment type="caution">
    <text evidence="2">The sequence shown here is derived from an EMBL/GenBank/DDBJ whole genome shotgun (WGS) entry which is preliminary data.</text>
</comment>
<evidence type="ECO:0000313" key="2">
    <source>
        <dbReference type="EMBL" id="MBB0244368.1"/>
    </source>
</evidence>
<feature type="domain" description="XdhC- CoxI" evidence="1">
    <location>
        <begin position="11"/>
        <end position="77"/>
    </location>
</feature>
<dbReference type="PANTHER" id="PTHR30388:SF4">
    <property type="entry name" value="MOLYBDENUM COFACTOR INSERTION CHAPERONE PAOD"/>
    <property type="match status" value="1"/>
</dbReference>
<reference evidence="3" key="1">
    <citation type="submission" date="2019-10" db="EMBL/GenBank/DDBJ databases">
        <title>Streptomyces sp. nov., a novel actinobacterium isolated from alkaline environment.</title>
        <authorList>
            <person name="Golinska P."/>
        </authorList>
    </citation>
    <scope>NUCLEOTIDE SEQUENCE [LARGE SCALE GENOMIC DNA]</scope>
    <source>
        <strain evidence="3">DSM 42118</strain>
    </source>
</reference>
<evidence type="ECO:0000259" key="1">
    <source>
        <dbReference type="Pfam" id="PF02625"/>
    </source>
</evidence>